<dbReference type="InterPro" id="IPR018253">
    <property type="entry name" value="DnaJ_domain_CS"/>
</dbReference>
<accession>A0A8K0JJG1</accession>
<evidence type="ECO:0000256" key="1">
    <source>
        <dbReference type="SAM" id="MobiDB-lite"/>
    </source>
</evidence>
<dbReference type="Gene3D" id="1.10.287.110">
    <property type="entry name" value="DnaJ domain"/>
    <property type="match status" value="1"/>
</dbReference>
<feature type="compositionally biased region" description="Basic and acidic residues" evidence="1">
    <location>
        <begin position="202"/>
        <end position="236"/>
    </location>
</feature>
<dbReference type="SMART" id="SM00271">
    <property type="entry name" value="DnaJ"/>
    <property type="match status" value="1"/>
</dbReference>
<dbReference type="SUPFAM" id="SSF46565">
    <property type="entry name" value="Chaperone J-domain"/>
    <property type="match status" value="1"/>
</dbReference>
<evidence type="ECO:0000313" key="4">
    <source>
        <dbReference type="Proteomes" id="UP000812966"/>
    </source>
</evidence>
<dbReference type="CDD" id="cd06257">
    <property type="entry name" value="DnaJ"/>
    <property type="match status" value="1"/>
</dbReference>
<dbReference type="PANTHER" id="PTHR45006">
    <property type="entry name" value="DNAJ-LIKE PROTEIN 1"/>
    <property type="match status" value="1"/>
</dbReference>
<feature type="compositionally biased region" description="Basic and acidic residues" evidence="1">
    <location>
        <begin position="457"/>
        <end position="467"/>
    </location>
</feature>
<dbReference type="InterPro" id="IPR026894">
    <property type="entry name" value="DnaJ_X"/>
</dbReference>
<dbReference type="AlphaFoldDB" id="A0A8K0JJG1"/>
<feature type="domain" description="J" evidence="2">
    <location>
        <begin position="6"/>
        <end position="70"/>
    </location>
</feature>
<gene>
    <name evidence="3" type="ORF">FFLO_04188</name>
</gene>
<proteinExistence type="predicted"/>
<dbReference type="InterPro" id="IPR052814">
    <property type="entry name" value="Peroxisomal_DnaJ"/>
</dbReference>
<dbReference type="GO" id="GO:0016558">
    <property type="term" value="P:protein import into peroxisome matrix"/>
    <property type="evidence" value="ECO:0007669"/>
    <property type="project" value="TreeGrafter"/>
</dbReference>
<dbReference type="InterPro" id="IPR036869">
    <property type="entry name" value="J_dom_sf"/>
</dbReference>
<dbReference type="Pfam" id="PF14308">
    <property type="entry name" value="DnaJ-X"/>
    <property type="match status" value="1"/>
</dbReference>
<organism evidence="3 4">
    <name type="scientific">Filobasidium floriforme</name>
    <dbReference type="NCBI Taxonomy" id="5210"/>
    <lineage>
        <taxon>Eukaryota</taxon>
        <taxon>Fungi</taxon>
        <taxon>Dikarya</taxon>
        <taxon>Basidiomycota</taxon>
        <taxon>Agaricomycotina</taxon>
        <taxon>Tremellomycetes</taxon>
        <taxon>Filobasidiales</taxon>
        <taxon>Filobasidiaceae</taxon>
        <taxon>Filobasidium</taxon>
    </lineage>
</organism>
<protein>
    <recommendedName>
        <fullName evidence="2">J domain-containing protein</fullName>
    </recommendedName>
</protein>
<evidence type="ECO:0000259" key="2">
    <source>
        <dbReference type="PROSITE" id="PS50076"/>
    </source>
</evidence>
<dbReference type="GO" id="GO:0005829">
    <property type="term" value="C:cytosol"/>
    <property type="evidence" value="ECO:0007669"/>
    <property type="project" value="TreeGrafter"/>
</dbReference>
<dbReference type="PROSITE" id="PS00636">
    <property type="entry name" value="DNAJ_1"/>
    <property type="match status" value="1"/>
</dbReference>
<feature type="region of interest" description="Disordered" evidence="1">
    <location>
        <begin position="445"/>
        <end position="488"/>
    </location>
</feature>
<keyword evidence="4" id="KW-1185">Reference proteome</keyword>
<name>A0A8K0JJG1_9TREE</name>
<dbReference type="PROSITE" id="PS50076">
    <property type="entry name" value="DNAJ_2"/>
    <property type="match status" value="1"/>
</dbReference>
<dbReference type="EMBL" id="JABELV010000085">
    <property type="protein sequence ID" value="KAG7531678.1"/>
    <property type="molecule type" value="Genomic_DNA"/>
</dbReference>
<evidence type="ECO:0000313" key="3">
    <source>
        <dbReference type="EMBL" id="KAG7531678.1"/>
    </source>
</evidence>
<reference evidence="3" key="1">
    <citation type="submission" date="2020-04" db="EMBL/GenBank/DDBJ databases">
        <title>Analysis of mating type loci in Filobasidium floriforme.</title>
        <authorList>
            <person name="Nowrousian M."/>
        </authorList>
    </citation>
    <scope>NUCLEOTIDE SEQUENCE</scope>
    <source>
        <strain evidence="3">CBS 6242</strain>
    </source>
</reference>
<feature type="region of interest" description="Disordered" evidence="1">
    <location>
        <begin position="119"/>
        <end position="236"/>
    </location>
</feature>
<dbReference type="PRINTS" id="PR00625">
    <property type="entry name" value="JDOMAIN"/>
</dbReference>
<dbReference type="Proteomes" id="UP000812966">
    <property type="component" value="Unassembled WGS sequence"/>
</dbReference>
<dbReference type="InterPro" id="IPR001623">
    <property type="entry name" value="DnaJ_domain"/>
</dbReference>
<dbReference type="Pfam" id="PF00226">
    <property type="entry name" value="DnaJ"/>
    <property type="match status" value="1"/>
</dbReference>
<sequence length="488" mass="53819">MVKDTVLYDTLGVAPDATDIQLKKAYRKLAIQYHPDKNKEPDAEFKFKEIGEAYQILSDPNSRAFYDKVGKNKMSAAEDGEMEMQDPSELFATLFGGERFQPWIGTISLIKDFATSMQQFEEEEAEQTAGASASADPIPPKTSHDVGAASFAEKSSTSDQAPTIPKADPVRDTGASETPMHGHMTLYSATPPPPQSGSSTPTRKDAADSQVKPEKKSAKSKMTPEQRAKMAALEEEKEKAREARIKDLVRELTTYIRPFVDAKHPGEASDAETVAFEKKTRLEAEDLKLESFGVELLHTIGNVYMTKSTNFMRSKKFFGGGFLGRLKEKGSMLKEGWGLLGSAVGVQMAMEEMAKIEAKGDASQEELEAMAADLSSRLLLTTWKGTRWEVISVVGEVVDLVLTEPGLNKATAMNRAKAILTIGGIFKATVPDETDDERREIERLVLNAETKNKKKKDKETKREKEKAGWFSAHSKKEGEQKPTPEPVA</sequence>
<comment type="caution">
    <text evidence="3">The sequence shown here is derived from an EMBL/GenBank/DDBJ whole genome shotgun (WGS) entry which is preliminary data.</text>
</comment>
<dbReference type="PANTHER" id="PTHR45006:SF1">
    <property type="entry name" value="DNAJ-LIKE PROTEIN 1"/>
    <property type="match status" value="1"/>
</dbReference>